<dbReference type="AlphaFoldDB" id="A0A2N3X027"/>
<reference evidence="2 3" key="1">
    <citation type="submission" date="2017-12" db="EMBL/GenBank/DDBJ databases">
        <title>Sequencing the genomes of 1000 Actinobacteria strains.</title>
        <authorList>
            <person name="Klenk H.-P."/>
        </authorList>
    </citation>
    <scope>NUCLEOTIDE SEQUENCE [LARGE SCALE GENOMIC DNA]</scope>
    <source>
        <strain evidence="2 3">DSM 45165</strain>
    </source>
</reference>
<accession>A0A2N3X027</accession>
<gene>
    <name evidence="2" type="ORF">ATK30_0456</name>
    <name evidence="1" type="ORF">H5411_31345</name>
</gene>
<sequence length="133" mass="14501">MADLIFMSQEHIDRMNELLGDSAEVAAACARLDRDYAIAYELSDGPGGTVYWTLRFDREAGASFSLEPPVHADVTYLSDWAEAIRFSRAAREGAQAAEPVLETRGDPSVTERVAEAYSVAQSTATLPTVFPEV</sequence>
<keyword evidence="3" id="KW-1185">Reference proteome</keyword>
<dbReference type="Proteomes" id="UP000233750">
    <property type="component" value="Unassembled WGS sequence"/>
</dbReference>
<dbReference type="RefSeq" id="WP_101434062.1">
    <property type="nucleotide sequence ID" value="NZ_JACJHR010000057.1"/>
</dbReference>
<comment type="caution">
    <text evidence="2">The sequence shown here is derived from an EMBL/GenBank/DDBJ whole genome shotgun (WGS) entry which is preliminary data.</text>
</comment>
<reference evidence="1 4" key="2">
    <citation type="submission" date="2020-08" db="EMBL/GenBank/DDBJ databases">
        <title>Amycolatopsis echigonensis JCM 21831.</title>
        <authorList>
            <person name="Tedsree N."/>
            <person name="Kuncharoen N."/>
            <person name="Likhitwitayawuid K."/>
            <person name="Tanasupawat S."/>
        </authorList>
    </citation>
    <scope>NUCLEOTIDE SEQUENCE [LARGE SCALE GENOMIC DNA]</scope>
    <source>
        <strain evidence="1 4">JCM 21831</strain>
    </source>
</reference>
<protein>
    <submittedName>
        <fullName evidence="2">Uncharacterized protein</fullName>
    </submittedName>
</protein>
<dbReference type="Proteomes" id="UP000550260">
    <property type="component" value="Unassembled WGS sequence"/>
</dbReference>
<dbReference type="EMBL" id="PJMY01000002">
    <property type="protein sequence ID" value="PKV99482.1"/>
    <property type="molecule type" value="Genomic_DNA"/>
</dbReference>
<organism evidence="2 3">
    <name type="scientific">Amycolatopsis echigonensis</name>
    <dbReference type="NCBI Taxonomy" id="2576905"/>
    <lineage>
        <taxon>Bacteria</taxon>
        <taxon>Bacillati</taxon>
        <taxon>Actinomycetota</taxon>
        <taxon>Actinomycetes</taxon>
        <taxon>Pseudonocardiales</taxon>
        <taxon>Pseudonocardiaceae</taxon>
        <taxon>Amycolatopsis</taxon>
    </lineage>
</organism>
<dbReference type="OrthoDB" id="3624816at2"/>
<dbReference type="EMBL" id="JACJHR010000057">
    <property type="protein sequence ID" value="MBB2503623.1"/>
    <property type="molecule type" value="Genomic_DNA"/>
</dbReference>
<evidence type="ECO:0000313" key="1">
    <source>
        <dbReference type="EMBL" id="MBB2503623.1"/>
    </source>
</evidence>
<evidence type="ECO:0000313" key="2">
    <source>
        <dbReference type="EMBL" id="PKV99482.1"/>
    </source>
</evidence>
<evidence type="ECO:0000313" key="4">
    <source>
        <dbReference type="Proteomes" id="UP000550260"/>
    </source>
</evidence>
<name>A0A2N3X027_9PSEU</name>
<evidence type="ECO:0000313" key="3">
    <source>
        <dbReference type="Proteomes" id="UP000233750"/>
    </source>
</evidence>
<proteinExistence type="predicted"/>
<accession>A0A8E1W4I8</accession>